<reference evidence="2 3" key="1">
    <citation type="journal article" date="2006" name="Nature">
        <title>Insights from the genome of the biotrophic fungal plant pathogen Ustilago maydis.</title>
        <authorList>
            <person name="Kamper J."/>
            <person name="Kahmann R."/>
            <person name="Bolker M."/>
            <person name="Ma L.J."/>
            <person name="Brefort T."/>
            <person name="Saville B.J."/>
            <person name="Banuett F."/>
            <person name="Kronstad J.W."/>
            <person name="Gold S.E."/>
            <person name="Muller O."/>
            <person name="Perlin M.H."/>
            <person name="Wosten H.A."/>
            <person name="de Vries R."/>
            <person name="Ruiz-Herrera J."/>
            <person name="Reynaga-Pena C.G."/>
            <person name="Snetselaar K."/>
            <person name="McCann M."/>
            <person name="Perez-Martin J."/>
            <person name="Feldbrugge M."/>
            <person name="Basse C.W."/>
            <person name="Steinberg G."/>
            <person name="Ibeas J.I."/>
            <person name="Holloman W."/>
            <person name="Guzman P."/>
            <person name="Farman M."/>
            <person name="Stajich J.E."/>
            <person name="Sentandreu R."/>
            <person name="Gonzalez-Prieto J.M."/>
            <person name="Kennell J.C."/>
            <person name="Molina L."/>
            <person name="Schirawski J."/>
            <person name="Mendoza-Mendoza A."/>
            <person name="Greilinger D."/>
            <person name="Munch K."/>
            <person name="Rossel N."/>
            <person name="Scherer M."/>
            <person name="Vranes M."/>
            <person name="Ladendorf O."/>
            <person name="Vincon V."/>
            <person name="Fuchs U."/>
            <person name="Sandrock B."/>
            <person name="Meng S."/>
            <person name="Ho E.C."/>
            <person name="Cahill M.J."/>
            <person name="Boyce K.J."/>
            <person name="Klose J."/>
            <person name="Klosterman S.J."/>
            <person name="Deelstra H.J."/>
            <person name="Ortiz-Castellanos L."/>
            <person name="Li W."/>
            <person name="Sanchez-Alonso P."/>
            <person name="Schreier P.H."/>
            <person name="Hauser-Hahn I."/>
            <person name="Vaupel M."/>
            <person name="Koopmann E."/>
            <person name="Friedrich G."/>
            <person name="Voss H."/>
            <person name="Schluter T."/>
            <person name="Margolis J."/>
            <person name="Platt D."/>
            <person name="Swimmer C."/>
            <person name="Gnirke A."/>
            <person name="Chen F."/>
            <person name="Vysotskaia V."/>
            <person name="Mannhaupt G."/>
            <person name="Guldener U."/>
            <person name="Munsterkotter M."/>
            <person name="Haase D."/>
            <person name="Oesterheld M."/>
            <person name="Mewes H.W."/>
            <person name="Mauceli E.W."/>
            <person name="DeCaprio D."/>
            <person name="Wade C.M."/>
            <person name="Butler J."/>
            <person name="Young S."/>
            <person name="Jaffe D.B."/>
            <person name="Calvo S."/>
            <person name="Nusbaum C."/>
            <person name="Galagan J."/>
            <person name="Birren B.W."/>
        </authorList>
    </citation>
    <scope>NUCLEOTIDE SEQUENCE [LARGE SCALE GENOMIC DNA]</scope>
    <source>
        <strain evidence="3">DSM 14603 / FGSC 9021 / UM521</strain>
    </source>
</reference>
<organism evidence="2 3">
    <name type="scientific">Mycosarcoma maydis</name>
    <name type="common">Corn smut fungus</name>
    <name type="synonym">Ustilago maydis</name>
    <dbReference type="NCBI Taxonomy" id="5270"/>
    <lineage>
        <taxon>Eukaryota</taxon>
        <taxon>Fungi</taxon>
        <taxon>Dikarya</taxon>
        <taxon>Basidiomycota</taxon>
        <taxon>Ustilaginomycotina</taxon>
        <taxon>Ustilaginomycetes</taxon>
        <taxon>Ustilaginales</taxon>
        <taxon>Ustilaginaceae</taxon>
        <taxon>Mycosarcoma</taxon>
    </lineage>
</organism>
<evidence type="ECO:0000256" key="1">
    <source>
        <dbReference type="SAM" id="MobiDB-lite"/>
    </source>
</evidence>
<protein>
    <submittedName>
        <fullName evidence="2">Uncharacterized protein</fullName>
    </submittedName>
</protein>
<feature type="compositionally biased region" description="Polar residues" evidence="1">
    <location>
        <begin position="205"/>
        <end position="230"/>
    </location>
</feature>
<proteinExistence type="predicted"/>
<feature type="compositionally biased region" description="Basic and acidic residues" evidence="1">
    <location>
        <begin position="7"/>
        <end position="21"/>
    </location>
</feature>
<evidence type="ECO:0000313" key="3">
    <source>
        <dbReference type="Proteomes" id="UP000000561"/>
    </source>
</evidence>
<dbReference type="VEuPathDB" id="FungiDB:UMAG_02573"/>
<dbReference type="InParanoid" id="A0A0D1DYU2"/>
<gene>
    <name evidence="2" type="ORF">UMAG_02573</name>
</gene>
<dbReference type="EMBL" id="CM003145">
    <property type="protein sequence ID" value="KIS69224.1"/>
    <property type="molecule type" value="Genomic_DNA"/>
</dbReference>
<dbReference type="RefSeq" id="XP_011388976.1">
    <property type="nucleotide sequence ID" value="XM_011390674.1"/>
</dbReference>
<dbReference type="AlphaFoldDB" id="A0A0D1DYU2"/>
<dbReference type="eggNOG" id="ENOG502TKM9">
    <property type="taxonomic scope" value="Eukaryota"/>
</dbReference>
<dbReference type="Proteomes" id="UP000000561">
    <property type="component" value="Chromosome 6"/>
</dbReference>
<keyword evidence="3" id="KW-1185">Reference proteome</keyword>
<dbReference type="GeneID" id="23563287"/>
<feature type="region of interest" description="Disordered" evidence="1">
    <location>
        <begin position="1"/>
        <end position="21"/>
    </location>
</feature>
<accession>A0A0D1DYU2</accession>
<evidence type="ECO:0000313" key="2">
    <source>
        <dbReference type="EMBL" id="KIS69224.1"/>
    </source>
</evidence>
<feature type="region of interest" description="Disordered" evidence="1">
    <location>
        <begin position="163"/>
        <end position="257"/>
    </location>
</feature>
<dbReference type="KEGG" id="uma:UMAG_02573"/>
<dbReference type="OrthoDB" id="2555733at2759"/>
<feature type="compositionally biased region" description="Polar residues" evidence="1">
    <location>
        <begin position="170"/>
        <end position="196"/>
    </location>
</feature>
<name>A0A0D1DYU2_MYCMD</name>
<sequence length="257" mass="28740">MPHRRLRDAAPAERDTYHAKEGADEPHIACIQQLPAPLQRYLQPFDASIGELTDAYNFKHMSDLISYLKSKVLEQKRLLSLLKNDFDRELAAVRKENLALKADVQALRSRPLKVEADITCNESPPLTQTSTGGSEIFAFKPPPLPFRAISPKTFMARASIRDSPRMQPGSLPSSHSHLRTPSNPQERFKRVSQSPLQRHVAHGTHSYQYAQPSSRTAVSLFQSPRSTPSLARTEDQPPQRAQTHSWHSAAAAGPTQQ</sequence>